<dbReference type="SMART" id="SM00342">
    <property type="entry name" value="HTH_ARAC"/>
    <property type="match status" value="1"/>
</dbReference>
<gene>
    <name evidence="6" type="ORF">ACFFUU_06920</name>
</gene>
<feature type="transmembrane region" description="Helical" evidence="4">
    <location>
        <begin position="36"/>
        <end position="55"/>
    </location>
</feature>
<keyword evidence="7" id="KW-1185">Reference proteome</keyword>
<feature type="transmembrane region" description="Helical" evidence="4">
    <location>
        <begin position="134"/>
        <end position="157"/>
    </location>
</feature>
<dbReference type="PANTHER" id="PTHR43280">
    <property type="entry name" value="ARAC-FAMILY TRANSCRIPTIONAL REGULATOR"/>
    <property type="match status" value="1"/>
</dbReference>
<keyword evidence="1" id="KW-0805">Transcription regulation</keyword>
<feature type="transmembrane region" description="Helical" evidence="4">
    <location>
        <begin position="101"/>
        <end position="122"/>
    </location>
</feature>
<dbReference type="PANTHER" id="PTHR43280:SF29">
    <property type="entry name" value="ARAC-FAMILY TRANSCRIPTIONAL REGULATOR"/>
    <property type="match status" value="1"/>
</dbReference>
<dbReference type="PROSITE" id="PS00041">
    <property type="entry name" value="HTH_ARAC_FAMILY_1"/>
    <property type="match status" value="1"/>
</dbReference>
<name>A0ABV5GDY5_9FLAO</name>
<feature type="transmembrane region" description="Helical" evidence="4">
    <location>
        <begin position="6"/>
        <end position="24"/>
    </location>
</feature>
<evidence type="ECO:0000256" key="1">
    <source>
        <dbReference type="ARBA" id="ARBA00023015"/>
    </source>
</evidence>
<evidence type="ECO:0000313" key="7">
    <source>
        <dbReference type="Proteomes" id="UP001589576"/>
    </source>
</evidence>
<dbReference type="InterPro" id="IPR018062">
    <property type="entry name" value="HTH_AraC-typ_CS"/>
</dbReference>
<evidence type="ECO:0000313" key="6">
    <source>
        <dbReference type="EMBL" id="MFB9089324.1"/>
    </source>
</evidence>
<evidence type="ECO:0000256" key="3">
    <source>
        <dbReference type="ARBA" id="ARBA00023163"/>
    </source>
</evidence>
<evidence type="ECO:0000256" key="2">
    <source>
        <dbReference type="ARBA" id="ARBA00023125"/>
    </source>
</evidence>
<keyword evidence="4" id="KW-0812">Transmembrane</keyword>
<evidence type="ECO:0000256" key="4">
    <source>
        <dbReference type="SAM" id="Phobius"/>
    </source>
</evidence>
<keyword evidence="4" id="KW-0472">Membrane</keyword>
<dbReference type="InterPro" id="IPR018060">
    <property type="entry name" value="HTH_AraC"/>
</dbReference>
<dbReference type="InterPro" id="IPR009057">
    <property type="entry name" value="Homeodomain-like_sf"/>
</dbReference>
<keyword evidence="2" id="KW-0238">DNA-binding</keyword>
<evidence type="ECO:0000259" key="5">
    <source>
        <dbReference type="PROSITE" id="PS01124"/>
    </source>
</evidence>
<protein>
    <submittedName>
        <fullName evidence="6">Helix-turn-helix domain-containing protein</fullName>
    </submittedName>
</protein>
<organism evidence="6 7">
    <name type="scientific">Flavobacterium paronense</name>
    <dbReference type="NCBI Taxonomy" id="1392775"/>
    <lineage>
        <taxon>Bacteria</taxon>
        <taxon>Pseudomonadati</taxon>
        <taxon>Bacteroidota</taxon>
        <taxon>Flavobacteriia</taxon>
        <taxon>Flavobacteriales</taxon>
        <taxon>Flavobacteriaceae</taxon>
        <taxon>Flavobacterium</taxon>
    </lineage>
</organism>
<dbReference type="EMBL" id="JBHMFB010000016">
    <property type="protein sequence ID" value="MFB9089324.1"/>
    <property type="molecule type" value="Genomic_DNA"/>
</dbReference>
<reference evidence="6 7" key="1">
    <citation type="submission" date="2024-09" db="EMBL/GenBank/DDBJ databases">
        <authorList>
            <person name="Sun Q."/>
            <person name="Mori K."/>
        </authorList>
    </citation>
    <scope>NUCLEOTIDE SEQUENCE [LARGE SCALE GENOMIC DNA]</scope>
    <source>
        <strain evidence="6 7">CECT 8460</strain>
    </source>
</reference>
<dbReference type="Gene3D" id="1.10.10.60">
    <property type="entry name" value="Homeodomain-like"/>
    <property type="match status" value="2"/>
</dbReference>
<feature type="domain" description="HTH araC/xylS-type" evidence="5">
    <location>
        <begin position="267"/>
        <end position="368"/>
    </location>
</feature>
<keyword evidence="4" id="KW-1133">Transmembrane helix</keyword>
<dbReference type="Pfam" id="PF12833">
    <property type="entry name" value="HTH_18"/>
    <property type="match status" value="1"/>
</dbReference>
<sequence>MNFNLYNSVLFAGILQGFIFAFIVLVNKKYKNKTNLFLVGLLACFSLNNLQYYILDTKIISDLPFYNYIYTPWCLIIPVFTFLYICKSLHPEKKISAKQKLLFIPFIIGFLTSFSYKILIAIDYKNDALYNVFSYFPTLIELFAIALNLFIYVYLFIKIRRFEKENREFKFDKIQIKLNWLKKILVYLFVLTFIWMYLMYLVIINTKISFYPLWIGISLVTYWLGYIGIYKFGILEERKNLKKYSKETKATYSIVEKQKNNHIIILENLIIDQKRFLDSDLTLDKIAEELNLSKSYLSRVINAELGIGFIDYVNSLRVEEAKNYLLNPEFSNYTLVSIGIEAGFNSKSAFYSSFKKITGQTPTEFKKDTTNLS</sequence>
<feature type="transmembrane region" description="Helical" evidence="4">
    <location>
        <begin position="184"/>
        <end position="204"/>
    </location>
</feature>
<dbReference type="Proteomes" id="UP001589576">
    <property type="component" value="Unassembled WGS sequence"/>
</dbReference>
<accession>A0ABV5GDY5</accession>
<feature type="transmembrane region" description="Helical" evidence="4">
    <location>
        <begin position="67"/>
        <end position="89"/>
    </location>
</feature>
<keyword evidence="3" id="KW-0804">Transcription</keyword>
<feature type="transmembrane region" description="Helical" evidence="4">
    <location>
        <begin position="210"/>
        <end position="233"/>
    </location>
</feature>
<dbReference type="RefSeq" id="WP_290286307.1">
    <property type="nucleotide sequence ID" value="NZ_JAUFQN010000019.1"/>
</dbReference>
<dbReference type="SUPFAM" id="SSF46689">
    <property type="entry name" value="Homeodomain-like"/>
    <property type="match status" value="1"/>
</dbReference>
<dbReference type="PROSITE" id="PS01124">
    <property type="entry name" value="HTH_ARAC_FAMILY_2"/>
    <property type="match status" value="1"/>
</dbReference>
<comment type="caution">
    <text evidence="6">The sequence shown here is derived from an EMBL/GenBank/DDBJ whole genome shotgun (WGS) entry which is preliminary data.</text>
</comment>
<proteinExistence type="predicted"/>